<organism evidence="1 2">
    <name type="scientific">Amphritea balenae</name>
    <dbReference type="NCBI Taxonomy" id="452629"/>
    <lineage>
        <taxon>Bacteria</taxon>
        <taxon>Pseudomonadati</taxon>
        <taxon>Pseudomonadota</taxon>
        <taxon>Gammaproteobacteria</taxon>
        <taxon>Oceanospirillales</taxon>
        <taxon>Oceanospirillaceae</taxon>
        <taxon>Amphritea</taxon>
    </lineage>
</organism>
<evidence type="ECO:0000313" key="1">
    <source>
        <dbReference type="EMBL" id="RRC99935.1"/>
    </source>
</evidence>
<dbReference type="SUPFAM" id="SSF160387">
    <property type="entry name" value="NosL/MerB-like"/>
    <property type="match status" value="1"/>
</dbReference>
<dbReference type="RefSeq" id="WP_124925405.1">
    <property type="nucleotide sequence ID" value="NZ_BMOH01000005.1"/>
</dbReference>
<dbReference type="PANTHER" id="PTHR41247:SF1">
    <property type="entry name" value="HTH-TYPE TRANSCRIPTIONAL REPRESSOR YCNK"/>
    <property type="match status" value="1"/>
</dbReference>
<dbReference type="Gene3D" id="3.30.70.2050">
    <property type="match status" value="1"/>
</dbReference>
<sequence length="177" mass="19591">MKNWLKLILIVLPLGFLAGCGEEEKVDVVRQAIAIESGEECHLCGMIITNYPGPKGQLYSRGLNGNMRFCSTRDMFAFIVDPENQHNIQEAYVHDMAVTPWDHPDEETYIDAKQAFYVIGHGKKGAMGPTLASFSKRADADAFAQSEGGDVYSFDQITLDVLVSMNSLRTNKSLPAE</sequence>
<dbReference type="AlphaFoldDB" id="A0A3P1STQ0"/>
<dbReference type="EMBL" id="RQXV01000003">
    <property type="protein sequence ID" value="RRC99935.1"/>
    <property type="molecule type" value="Genomic_DNA"/>
</dbReference>
<name>A0A3P1STQ0_9GAMM</name>
<comment type="caution">
    <text evidence="1">The sequence shown here is derived from an EMBL/GenBank/DDBJ whole genome shotgun (WGS) entry which is preliminary data.</text>
</comment>
<dbReference type="InterPro" id="IPR008719">
    <property type="entry name" value="N2O_reductase_NosL"/>
</dbReference>
<dbReference type="Pfam" id="PF05573">
    <property type="entry name" value="NosL"/>
    <property type="match status" value="1"/>
</dbReference>
<dbReference type="OrthoDB" id="982633at2"/>
<proteinExistence type="predicted"/>
<evidence type="ECO:0000313" key="2">
    <source>
        <dbReference type="Proteomes" id="UP000267535"/>
    </source>
</evidence>
<reference evidence="1 2" key="1">
    <citation type="submission" date="2018-11" db="EMBL/GenBank/DDBJ databases">
        <title>The draft genome sequence of Amphritea balenae JAMM 1525T.</title>
        <authorList>
            <person name="Fang Z."/>
            <person name="Zhang Y."/>
            <person name="Han X."/>
        </authorList>
    </citation>
    <scope>NUCLEOTIDE SEQUENCE [LARGE SCALE GENOMIC DNA]</scope>
    <source>
        <strain evidence="1 2">JAMM 1525</strain>
    </source>
</reference>
<accession>A0A3P1STQ0</accession>
<dbReference type="Proteomes" id="UP000267535">
    <property type="component" value="Unassembled WGS sequence"/>
</dbReference>
<gene>
    <name evidence="1" type="ORF">EHS89_06865</name>
</gene>
<dbReference type="PANTHER" id="PTHR41247">
    <property type="entry name" value="HTH-TYPE TRANSCRIPTIONAL REPRESSOR YCNK"/>
    <property type="match status" value="1"/>
</dbReference>
<dbReference type="Gene3D" id="3.30.70.2060">
    <property type="match status" value="1"/>
</dbReference>
<keyword evidence="2" id="KW-1185">Reference proteome</keyword>
<protein>
    <submittedName>
        <fullName evidence="1">Nitrous oxide reductase accessory protein NosL</fullName>
    </submittedName>
</protein>
<dbReference type="PROSITE" id="PS51257">
    <property type="entry name" value="PROKAR_LIPOPROTEIN"/>
    <property type="match status" value="1"/>
</dbReference>